<dbReference type="KEGG" id="lsa:LCA_0548"/>
<dbReference type="HOGENOM" id="CLU_000445_20_8_9"/>
<evidence type="ECO:0000256" key="3">
    <source>
        <dbReference type="ARBA" id="ARBA00022679"/>
    </source>
</evidence>
<evidence type="ECO:0000256" key="4">
    <source>
        <dbReference type="ARBA" id="ARBA00022777"/>
    </source>
</evidence>
<dbReference type="GO" id="GO:0046983">
    <property type="term" value="F:protein dimerization activity"/>
    <property type="evidence" value="ECO:0007669"/>
    <property type="project" value="InterPro"/>
</dbReference>
<dbReference type="InterPro" id="IPR050482">
    <property type="entry name" value="Sensor_HK_TwoCompSys"/>
</dbReference>
<reference evidence="9" key="1">
    <citation type="journal article" date="2005" name="Nat. Biotechnol.">
        <title>The complete genome sequence of the meat-borne lactic acid bacterium Lactobacillus sakei 23K.</title>
        <authorList>
            <person name="Chaillou S."/>
            <person name="Champomier-Verges M.-C."/>
            <person name="Cornet M."/>
            <person name="Crutz-Le Coq A.-M."/>
            <person name="Dudez A.-M."/>
            <person name="Martin V."/>
            <person name="Beaufils S."/>
            <person name="Darbon-Rongere E."/>
            <person name="Bossy R."/>
            <person name="Loux V."/>
            <person name="Zagorec M."/>
        </authorList>
    </citation>
    <scope>NUCLEOTIDE SEQUENCE [LARGE SCALE GENOMIC DNA]</scope>
    <source>
        <strain evidence="9">23K</strain>
    </source>
</reference>
<dbReference type="Pfam" id="PF02518">
    <property type="entry name" value="HATPase_c"/>
    <property type="match status" value="1"/>
</dbReference>
<dbReference type="CDD" id="cd16917">
    <property type="entry name" value="HATPase_UhpB-NarQ-NarX-like"/>
    <property type="match status" value="1"/>
</dbReference>
<dbReference type="Pfam" id="PF07730">
    <property type="entry name" value="HisKA_3"/>
    <property type="match status" value="1"/>
</dbReference>
<evidence type="ECO:0000259" key="7">
    <source>
        <dbReference type="SMART" id="SM00387"/>
    </source>
</evidence>
<gene>
    <name evidence="8" type="ordered locus">LCA_0548</name>
</gene>
<dbReference type="InterPro" id="IPR003594">
    <property type="entry name" value="HATPase_dom"/>
</dbReference>
<dbReference type="GO" id="GO:0016020">
    <property type="term" value="C:membrane"/>
    <property type="evidence" value="ECO:0007669"/>
    <property type="project" value="InterPro"/>
</dbReference>
<dbReference type="RefSeq" id="WP_011374254.1">
    <property type="nucleotide sequence ID" value="NC_007576.1"/>
</dbReference>
<keyword evidence="3" id="KW-0808">Transferase</keyword>
<dbReference type="PANTHER" id="PTHR24421:SF63">
    <property type="entry name" value="SENSOR HISTIDINE KINASE DESK"/>
    <property type="match status" value="1"/>
</dbReference>
<dbReference type="EMBL" id="CR936503">
    <property type="protein sequence ID" value="CAI54848.1"/>
    <property type="molecule type" value="Genomic_DNA"/>
</dbReference>
<dbReference type="OrthoDB" id="9797605at2"/>
<organism evidence="8 9">
    <name type="scientific">Latilactobacillus sakei subsp. sakei (strain 23K)</name>
    <name type="common">Lactobacillus sakei subsp. sakei</name>
    <dbReference type="NCBI Taxonomy" id="314315"/>
    <lineage>
        <taxon>Bacteria</taxon>
        <taxon>Bacillati</taxon>
        <taxon>Bacillota</taxon>
        <taxon>Bacilli</taxon>
        <taxon>Lactobacillales</taxon>
        <taxon>Lactobacillaceae</taxon>
        <taxon>Latilactobacillus</taxon>
    </lineage>
</organism>
<evidence type="ECO:0000256" key="5">
    <source>
        <dbReference type="ARBA" id="ARBA00023012"/>
    </source>
</evidence>
<evidence type="ECO:0000256" key="6">
    <source>
        <dbReference type="SAM" id="Coils"/>
    </source>
</evidence>
<dbReference type="EC" id="2.7.13.3" evidence="2"/>
<dbReference type="AlphaFoldDB" id="Q38Y80"/>
<feature type="domain" description="Histidine kinase/HSP90-like ATPase" evidence="7">
    <location>
        <begin position="144"/>
        <end position="234"/>
    </location>
</feature>
<dbReference type="InterPro" id="IPR011712">
    <property type="entry name" value="Sig_transdc_His_kin_sub3_dim/P"/>
</dbReference>
<accession>Q38Y80</accession>
<name>Q38Y80_LATSS</name>
<keyword evidence="4 8" id="KW-0418">Kinase</keyword>
<keyword evidence="6" id="KW-0175">Coiled coil</keyword>
<dbReference type="SUPFAM" id="SSF55874">
    <property type="entry name" value="ATPase domain of HSP90 chaperone/DNA topoisomerase II/histidine kinase"/>
    <property type="match status" value="1"/>
</dbReference>
<evidence type="ECO:0000313" key="9">
    <source>
        <dbReference type="Proteomes" id="UP000002707"/>
    </source>
</evidence>
<dbReference type="InterPro" id="IPR036890">
    <property type="entry name" value="HATPase_C_sf"/>
</dbReference>
<keyword evidence="5" id="KW-0902">Two-component regulatory system</keyword>
<dbReference type="STRING" id="314315.LCA_0548"/>
<dbReference type="Proteomes" id="UP000002707">
    <property type="component" value="Chromosome"/>
</dbReference>
<evidence type="ECO:0000313" key="8">
    <source>
        <dbReference type="EMBL" id="CAI54848.1"/>
    </source>
</evidence>
<keyword evidence="9" id="KW-1185">Reference proteome</keyword>
<dbReference type="SMART" id="SM00387">
    <property type="entry name" value="HATPase_c"/>
    <property type="match status" value="1"/>
</dbReference>
<dbReference type="Gene3D" id="3.30.565.10">
    <property type="entry name" value="Histidine kinase-like ATPase, C-terminal domain"/>
    <property type="match status" value="1"/>
</dbReference>
<dbReference type="PANTHER" id="PTHR24421">
    <property type="entry name" value="NITRATE/NITRITE SENSOR PROTEIN NARX-RELATED"/>
    <property type="match status" value="1"/>
</dbReference>
<feature type="coiled-coil region" evidence="6">
    <location>
        <begin position="20"/>
        <end position="47"/>
    </location>
</feature>
<comment type="catalytic activity">
    <reaction evidence="1">
        <text>ATP + protein L-histidine = ADP + protein N-phospho-L-histidine.</text>
        <dbReference type="EC" id="2.7.13.3"/>
    </reaction>
</comment>
<protein>
    <recommendedName>
        <fullName evidence="2">histidine kinase</fullName>
        <ecNumber evidence="2">2.7.13.3</ecNumber>
    </recommendedName>
</protein>
<proteinExistence type="predicted"/>
<evidence type="ECO:0000256" key="2">
    <source>
        <dbReference type="ARBA" id="ARBA00012438"/>
    </source>
</evidence>
<evidence type="ECO:0000256" key="1">
    <source>
        <dbReference type="ARBA" id="ARBA00000085"/>
    </source>
</evidence>
<sequence>MGWLVYGLFCVLSPFAAGSIQRYNRKNRQLMQTNQRLTEIIKQNERQRIARDLHDNLGQSFSMITLKAEYARKLLAKKSDAVPEQLLAIEQASRQNLKMVRDIVAGLRQTTIAEELINQERNLSVAGIILLTKDENQIEGLPQSNQQVLAQCLHEAVTNIIRYSHATECYVTFAQSATTFQMTIQDNGRGLKKADQFKSHGMAGMRERLEVIQGELTVDGRHGTTLTLTMPIVTETKND</sequence>
<dbReference type="GO" id="GO:0000155">
    <property type="term" value="F:phosphorelay sensor kinase activity"/>
    <property type="evidence" value="ECO:0007669"/>
    <property type="project" value="InterPro"/>
</dbReference>
<dbReference type="eggNOG" id="COG4585">
    <property type="taxonomic scope" value="Bacteria"/>
</dbReference>
<dbReference type="Gene3D" id="1.20.5.1930">
    <property type="match status" value="1"/>
</dbReference>